<comment type="caution">
    <text evidence="2">The sequence shown here is derived from an EMBL/GenBank/DDBJ whole genome shotgun (WGS) entry which is preliminary data.</text>
</comment>
<accession>A0A158KMS0</accession>
<dbReference type="GO" id="GO:0016757">
    <property type="term" value="F:glycosyltransferase activity"/>
    <property type="evidence" value="ECO:0007669"/>
    <property type="project" value="InterPro"/>
</dbReference>
<dbReference type="PANTHER" id="PTHR48261">
    <property type="entry name" value="ACETYLGLUCOSAMINYLTRANSFERASE"/>
    <property type="match status" value="1"/>
</dbReference>
<keyword evidence="3" id="KW-1185">Reference proteome</keyword>
<dbReference type="PANTHER" id="PTHR48261:SF2">
    <property type="entry name" value="ACETYLGLUCOSAMINYLTRANSFERASE"/>
    <property type="match status" value="1"/>
</dbReference>
<proteinExistence type="predicted"/>
<dbReference type="Gene3D" id="2.115.10.20">
    <property type="entry name" value="Glycosyl hydrolase domain, family 43"/>
    <property type="match status" value="1"/>
</dbReference>
<feature type="domain" description="Glucosamine inositolphosphorylceramide transferase 1 N-terminal" evidence="1">
    <location>
        <begin position="191"/>
        <end position="400"/>
    </location>
</feature>
<evidence type="ECO:0000313" key="2">
    <source>
        <dbReference type="EMBL" id="SAL82384.1"/>
    </source>
</evidence>
<dbReference type="Pfam" id="PF24793">
    <property type="entry name" value="GINT1_N"/>
    <property type="match status" value="1"/>
</dbReference>
<sequence>MWIAFERMVYAAPRERDLIVADRLAAPEFDMLYNGTFGMENLWKRLLLQQTPHLQVVWRAPDGKIRLIAESHVAIPSRSYFCHSLSVALGRQRVLFERAKRRIQRATSPCDFPLVEISEHLAETSTADVIRFALGHLSEKFANQFHKRLQRKGHWGIAVNNEGLPRDLSFLRKASAPDNANWCLQIPSPTERFYADPFPWRDADGRYHLFFEDLPYDTNKGVISHVALDPATNTWKAPPHVVLERPYHLSYPFIFAYEGNVFMVPETSNNRTIEIYRAAPFPSAWVLHTVLMENIVAADTTLYYESGIWWLFTTIEQGEGPNWDELYLYHAPTPFGPWHAHPMNPIVSDCRRARMAGNIFRDVSNRLIRPAQNCEREYGSALWFCEITELSPTAYAETPLFSKEPPPAYVGFHTWNRVGEITVVDIKMNIKKRAKAKVIYRAL</sequence>
<organism evidence="2 3">
    <name type="scientific">Caballeronia terrestris</name>
    <dbReference type="NCBI Taxonomy" id="1226301"/>
    <lineage>
        <taxon>Bacteria</taxon>
        <taxon>Pseudomonadati</taxon>
        <taxon>Pseudomonadota</taxon>
        <taxon>Betaproteobacteria</taxon>
        <taxon>Burkholderiales</taxon>
        <taxon>Burkholderiaceae</taxon>
        <taxon>Caballeronia</taxon>
    </lineage>
</organism>
<evidence type="ECO:0000259" key="1">
    <source>
        <dbReference type="Pfam" id="PF24793"/>
    </source>
</evidence>
<dbReference type="Proteomes" id="UP000054925">
    <property type="component" value="Unassembled WGS sequence"/>
</dbReference>
<name>A0A158KMS0_9BURK</name>
<dbReference type="EMBL" id="FCOL02000075">
    <property type="protein sequence ID" value="SAL82384.1"/>
    <property type="molecule type" value="Genomic_DNA"/>
</dbReference>
<reference evidence="2" key="1">
    <citation type="submission" date="2016-01" db="EMBL/GenBank/DDBJ databases">
        <authorList>
            <person name="Peeters C."/>
        </authorList>
    </citation>
    <scope>NUCLEOTIDE SEQUENCE [LARGE SCALE GENOMIC DNA]</scope>
    <source>
        <strain evidence="2">LMG 22937</strain>
    </source>
</reference>
<dbReference type="AlphaFoldDB" id="A0A158KMS0"/>
<dbReference type="SUPFAM" id="SSF75005">
    <property type="entry name" value="Arabinanase/levansucrase/invertase"/>
    <property type="match status" value="1"/>
</dbReference>
<dbReference type="InterPro" id="IPR023296">
    <property type="entry name" value="Glyco_hydro_beta-prop_sf"/>
</dbReference>
<evidence type="ECO:0000313" key="3">
    <source>
        <dbReference type="Proteomes" id="UP000054925"/>
    </source>
</evidence>
<protein>
    <recommendedName>
        <fullName evidence="1">Glucosamine inositolphosphorylceramide transferase 1 N-terminal domain-containing protein</fullName>
    </recommendedName>
</protein>
<gene>
    <name evidence="2" type="ORF">AWB67_06108</name>
</gene>
<dbReference type="InterPro" id="IPR004263">
    <property type="entry name" value="Exostosin"/>
</dbReference>
<dbReference type="InterPro" id="IPR056442">
    <property type="entry name" value="GINT1_N"/>
</dbReference>